<dbReference type="Proteomes" id="UP000071859">
    <property type="component" value="Unassembled WGS sequence"/>
</dbReference>
<evidence type="ECO:0008006" key="3">
    <source>
        <dbReference type="Google" id="ProtNLM"/>
    </source>
</evidence>
<evidence type="ECO:0000313" key="2">
    <source>
        <dbReference type="Proteomes" id="UP000071859"/>
    </source>
</evidence>
<sequence>MLSAHEFATLMLVKDGADQIVDRQELDTLLERRLVAIEQRVGDATRPCITEAGDSLLRAVRRSRH</sequence>
<accession>A0A158CGC7</accession>
<evidence type="ECO:0000313" key="1">
    <source>
        <dbReference type="EMBL" id="SAK81321.1"/>
    </source>
</evidence>
<name>A0A158CGC7_9BURK</name>
<organism evidence="1 2">
    <name type="scientific">Caballeronia calidae</name>
    <dbReference type="NCBI Taxonomy" id="1777139"/>
    <lineage>
        <taxon>Bacteria</taxon>
        <taxon>Pseudomonadati</taxon>
        <taxon>Pseudomonadota</taxon>
        <taxon>Betaproteobacteria</taxon>
        <taxon>Burkholderiales</taxon>
        <taxon>Burkholderiaceae</taxon>
        <taxon>Caballeronia</taxon>
    </lineage>
</organism>
<keyword evidence="2" id="KW-1185">Reference proteome</keyword>
<dbReference type="RefSeq" id="WP_062607094.1">
    <property type="nucleotide sequence ID" value="NZ_FCOX02000019.1"/>
</dbReference>
<dbReference type="EMBL" id="FCOX02000019">
    <property type="protein sequence ID" value="SAK81321.1"/>
    <property type="molecule type" value="Genomic_DNA"/>
</dbReference>
<gene>
    <name evidence="1" type="ORF">AWB78_03914</name>
</gene>
<dbReference type="OrthoDB" id="9034987at2"/>
<proteinExistence type="predicted"/>
<reference evidence="1" key="1">
    <citation type="submission" date="2016-01" db="EMBL/GenBank/DDBJ databases">
        <authorList>
            <person name="Peeters C."/>
        </authorList>
    </citation>
    <scope>NUCLEOTIDE SEQUENCE</scope>
    <source>
        <strain evidence="1">LMG 29321</strain>
    </source>
</reference>
<protein>
    <recommendedName>
        <fullName evidence="3">Preprotein translocase subunit SecA</fullName>
    </recommendedName>
</protein>
<dbReference type="AlphaFoldDB" id="A0A158CGC7"/>
<comment type="caution">
    <text evidence="1">The sequence shown here is derived from an EMBL/GenBank/DDBJ whole genome shotgun (WGS) entry which is preliminary data.</text>
</comment>